<sequence>MNSIIVNISNKYKRLDPFPNAVHFINQNLISHDNHGLSKEKAKQYKNLVNAVSSGEASNSYAFAASVYGWVREGFTNPAGRQEAMVGAEMNVGGALLSSAVDHQKRSKGLFT</sequence>
<reference evidence="1" key="1">
    <citation type="submission" date="2022-02" db="EMBL/GenBank/DDBJ databases">
        <title>Emergence and expansion in Europe of a Vibrio aestuarianus clonal complex pathogenic for oysters.</title>
        <authorList>
            <person name="Mesnil A."/>
            <person name="Travers M.-A."/>
        </authorList>
    </citation>
    <scope>NUCLEOTIDE SEQUENCE</scope>
    <source>
        <strain evidence="1">U29</strain>
    </source>
</reference>
<evidence type="ECO:0000313" key="1">
    <source>
        <dbReference type="EMBL" id="WGK80534.1"/>
    </source>
</evidence>
<dbReference type="GeneID" id="79917003"/>
<proteinExistence type="predicted"/>
<evidence type="ECO:0000313" key="2">
    <source>
        <dbReference type="Proteomes" id="UP001239257"/>
    </source>
</evidence>
<dbReference type="RefSeq" id="WP_274678066.1">
    <property type="nucleotide sequence ID" value="NZ_CP118709.1"/>
</dbReference>
<protein>
    <submittedName>
        <fullName evidence="1">Uncharacterized protein</fullName>
    </submittedName>
</protein>
<dbReference type="EMBL" id="CP118709">
    <property type="protein sequence ID" value="WGK80534.1"/>
    <property type="molecule type" value="Genomic_DNA"/>
</dbReference>
<dbReference type="AlphaFoldDB" id="A0AAX3TZ64"/>
<accession>A0AAX3TZ64</accession>
<name>A0AAX3TZ64_9VIBR</name>
<dbReference type="Proteomes" id="UP001239257">
    <property type="component" value="Chromosome 1"/>
</dbReference>
<gene>
    <name evidence="1" type="ORF">PYE51_07580</name>
</gene>
<organism evidence="1 2">
    <name type="scientific">Vibrio aestuarianus</name>
    <dbReference type="NCBI Taxonomy" id="28171"/>
    <lineage>
        <taxon>Bacteria</taxon>
        <taxon>Pseudomonadati</taxon>
        <taxon>Pseudomonadota</taxon>
        <taxon>Gammaproteobacteria</taxon>
        <taxon>Vibrionales</taxon>
        <taxon>Vibrionaceae</taxon>
        <taxon>Vibrio</taxon>
    </lineage>
</organism>